<dbReference type="PANTHER" id="PTHR38477">
    <property type="entry name" value="HYPOTHETICAL EXPORTED PROTEIN"/>
    <property type="match status" value="1"/>
</dbReference>
<evidence type="ECO:0000256" key="1">
    <source>
        <dbReference type="SAM" id="SignalP"/>
    </source>
</evidence>
<dbReference type="RefSeq" id="WP_107830585.1">
    <property type="nucleotide sequence ID" value="NZ_CP160205.1"/>
</dbReference>
<organism evidence="2 3">
    <name type="scientific">Mucilaginibacter yixingensis</name>
    <dbReference type="NCBI Taxonomy" id="1295612"/>
    <lineage>
        <taxon>Bacteria</taxon>
        <taxon>Pseudomonadati</taxon>
        <taxon>Bacteroidota</taxon>
        <taxon>Sphingobacteriia</taxon>
        <taxon>Sphingobacteriales</taxon>
        <taxon>Sphingobacteriaceae</taxon>
        <taxon>Mucilaginibacter</taxon>
    </lineage>
</organism>
<dbReference type="OrthoDB" id="9815195at2"/>
<keyword evidence="1" id="KW-0732">Signal</keyword>
<dbReference type="PANTHER" id="PTHR38477:SF1">
    <property type="entry name" value="MUREIN L,D-TRANSPEPTIDASE CATALYTIC DOMAIN FAMILY PROTEIN"/>
    <property type="match status" value="1"/>
</dbReference>
<proteinExistence type="predicted"/>
<dbReference type="AlphaFoldDB" id="A0A2T5J6H9"/>
<protein>
    <submittedName>
        <fullName evidence="2">L,D-transpeptidase-like protein</fullName>
    </submittedName>
</protein>
<sequence>MRKHFLGSFCALFTLTVCVMSLSFASVKSDSTAIKSTTAIAKSTETEESSARSLFNNYIEDIYSNANLASSGLDTTVFEKAITGYYNLKIANLLPAESTVVTIVDFSKPSTTKRMWIVDLAKKKLLLNTWVAHGQGSGDNVANAFSNNPESHQSSIGFYITNEVYDGKHGRSLRLDGMDAGFNDQARSRDIVVHGAEYVNQNTIDQMGRLGRSFGCPAVSTEVIGQVIEDIKNKNLLFINANESDYKSKYLDEDQAAKFAFGDSSYNLVKDMLGN</sequence>
<dbReference type="Proteomes" id="UP000244168">
    <property type="component" value="Unassembled WGS sequence"/>
</dbReference>
<reference evidence="2 3" key="1">
    <citation type="submission" date="2018-04" db="EMBL/GenBank/DDBJ databases">
        <title>Genomic Encyclopedia of Archaeal and Bacterial Type Strains, Phase II (KMG-II): from individual species to whole genera.</title>
        <authorList>
            <person name="Goeker M."/>
        </authorList>
    </citation>
    <scope>NUCLEOTIDE SEQUENCE [LARGE SCALE GENOMIC DNA]</scope>
    <source>
        <strain evidence="2 3">DSM 26809</strain>
    </source>
</reference>
<evidence type="ECO:0000313" key="3">
    <source>
        <dbReference type="Proteomes" id="UP000244168"/>
    </source>
</evidence>
<name>A0A2T5J6H9_9SPHI</name>
<dbReference type="EMBL" id="QAOQ01000007">
    <property type="protein sequence ID" value="PTQ94155.1"/>
    <property type="molecule type" value="Genomic_DNA"/>
</dbReference>
<dbReference type="Pfam" id="PF13645">
    <property type="entry name" value="YkuD_2"/>
    <property type="match status" value="1"/>
</dbReference>
<dbReference type="InterPro" id="IPR032676">
    <property type="entry name" value="YkuD_2"/>
</dbReference>
<evidence type="ECO:0000313" key="2">
    <source>
        <dbReference type="EMBL" id="PTQ94155.1"/>
    </source>
</evidence>
<gene>
    <name evidence="2" type="ORF">C8P68_107221</name>
</gene>
<accession>A0A2T5J6H9</accession>
<feature type="signal peptide" evidence="1">
    <location>
        <begin position="1"/>
        <end position="25"/>
    </location>
</feature>
<feature type="chain" id="PRO_5015654043" evidence="1">
    <location>
        <begin position="26"/>
        <end position="275"/>
    </location>
</feature>
<keyword evidence="3" id="KW-1185">Reference proteome</keyword>
<comment type="caution">
    <text evidence="2">The sequence shown here is derived from an EMBL/GenBank/DDBJ whole genome shotgun (WGS) entry which is preliminary data.</text>
</comment>